<accession>A0A4P7GJP3</accession>
<gene>
    <name evidence="2" type="ORF">EXE57_05900</name>
</gene>
<proteinExistence type="predicted"/>
<dbReference type="Proteomes" id="UP000294894">
    <property type="component" value="Chromosome"/>
</dbReference>
<dbReference type="KEGG" id="noy:EXE57_05900"/>
<feature type="compositionally biased region" description="Low complexity" evidence="1">
    <location>
        <begin position="38"/>
        <end position="48"/>
    </location>
</feature>
<dbReference type="AlphaFoldDB" id="A0A4P7GJP3"/>
<evidence type="ECO:0000256" key="1">
    <source>
        <dbReference type="SAM" id="MobiDB-lite"/>
    </source>
</evidence>
<name>A0A4P7GJP3_9ACTN</name>
<dbReference type="OrthoDB" id="3732531at2"/>
<protein>
    <submittedName>
        <fullName evidence="2">Uncharacterized protein</fullName>
    </submittedName>
</protein>
<evidence type="ECO:0000313" key="3">
    <source>
        <dbReference type="Proteomes" id="UP000294894"/>
    </source>
</evidence>
<dbReference type="EMBL" id="CP038267">
    <property type="protein sequence ID" value="QBR91861.1"/>
    <property type="molecule type" value="Genomic_DNA"/>
</dbReference>
<dbReference type="RefSeq" id="WP_135074978.1">
    <property type="nucleotide sequence ID" value="NZ_CP038267.1"/>
</dbReference>
<organism evidence="2 3">
    <name type="scientific">Nocardioides euryhalodurans</name>
    <dbReference type="NCBI Taxonomy" id="2518370"/>
    <lineage>
        <taxon>Bacteria</taxon>
        <taxon>Bacillati</taxon>
        <taxon>Actinomycetota</taxon>
        <taxon>Actinomycetes</taxon>
        <taxon>Propionibacteriales</taxon>
        <taxon>Nocardioidaceae</taxon>
        <taxon>Nocardioides</taxon>
    </lineage>
</organism>
<feature type="region of interest" description="Disordered" evidence="1">
    <location>
        <begin position="1"/>
        <end position="54"/>
    </location>
</feature>
<evidence type="ECO:0000313" key="2">
    <source>
        <dbReference type="EMBL" id="QBR91861.1"/>
    </source>
</evidence>
<reference evidence="2 3" key="1">
    <citation type="submission" date="2019-03" db="EMBL/GenBank/DDBJ databases">
        <title>Three New Species of Nocardioides, Nocardioides euryhalodurans sp. nov., Nocardioides seonyuensis sp. nov. and Nocardioides eburneoflavus sp. nov., Iolated from Soil.</title>
        <authorList>
            <person name="Roh S.G."/>
            <person name="Lee C."/>
            <person name="Kim M.-K."/>
            <person name="Kim S.B."/>
        </authorList>
    </citation>
    <scope>NUCLEOTIDE SEQUENCE [LARGE SCALE GENOMIC DNA]</scope>
    <source>
        <strain evidence="2 3">MMS17-SY117</strain>
    </source>
</reference>
<sequence length="114" mass="12672">MNTHTEYRRHSYRPPEQPTVPEGGASGSDELARHRDPSLQSAQPSQAQTPKRVAWVRPTELGSYLGPMVGRGIDLQAELVRRARRTPTTTTRTLRHPAPERSATPTPRQEGLGL</sequence>
<feature type="region of interest" description="Disordered" evidence="1">
    <location>
        <begin position="81"/>
        <end position="114"/>
    </location>
</feature>
<keyword evidence="3" id="KW-1185">Reference proteome</keyword>